<evidence type="ECO:0000256" key="4">
    <source>
        <dbReference type="ARBA" id="ARBA00023163"/>
    </source>
</evidence>
<evidence type="ECO:0000259" key="5">
    <source>
        <dbReference type="PROSITE" id="PS50937"/>
    </source>
</evidence>
<sequence>MKKEITISELARLMNVSVHQIRYFEEKGVLEPAYIDNNQYRMYNTDQMYDLSHILMLRKLGISVQDIKACMTSYDAEQYEQIFKQSLQELEAELLRLTKLQHFIRKVLHEHQHTRTHSQNYEIKNRAVTYLQPWVRLQPHEELHARRLAEQADSMPNLFEADVHYIWDESGTVIMAFETTEPSDCCLTNGNYLSYHIQIREEKDLEPIIQQFYDDAAAMTYHLTGPLVLIEKSYLSLFSKNKLHYELLSLIKP</sequence>
<dbReference type="SMART" id="SM00422">
    <property type="entry name" value="HTH_MERR"/>
    <property type="match status" value="1"/>
</dbReference>
<gene>
    <name evidence="6" type="ORF">SAMN06295960_1315</name>
</gene>
<dbReference type="SUPFAM" id="SSF46955">
    <property type="entry name" value="Putative DNA-binding domain"/>
    <property type="match status" value="1"/>
</dbReference>
<accession>A0A1X7J8E5</accession>
<keyword evidence="2" id="KW-0805">Transcription regulation</keyword>
<dbReference type="EMBL" id="FXAZ01000001">
    <property type="protein sequence ID" value="SMG23578.1"/>
    <property type="molecule type" value="Genomic_DNA"/>
</dbReference>
<evidence type="ECO:0000256" key="1">
    <source>
        <dbReference type="ARBA" id="ARBA00022491"/>
    </source>
</evidence>
<dbReference type="InterPro" id="IPR000551">
    <property type="entry name" value="MerR-type_HTH_dom"/>
</dbReference>
<dbReference type="PROSITE" id="PS50937">
    <property type="entry name" value="HTH_MERR_2"/>
    <property type="match status" value="1"/>
</dbReference>
<dbReference type="OrthoDB" id="9773308at2"/>
<dbReference type="GO" id="GO:0003700">
    <property type="term" value="F:DNA-binding transcription factor activity"/>
    <property type="evidence" value="ECO:0007669"/>
    <property type="project" value="InterPro"/>
</dbReference>
<evidence type="ECO:0000256" key="2">
    <source>
        <dbReference type="ARBA" id="ARBA00023015"/>
    </source>
</evidence>
<dbReference type="STRING" id="1852522.SAMN06295960_1315"/>
<dbReference type="AlphaFoldDB" id="A0A1X7J8E5"/>
<feature type="domain" description="HTH merR-type" evidence="5">
    <location>
        <begin position="4"/>
        <end position="73"/>
    </location>
</feature>
<dbReference type="Gene3D" id="1.10.1660.10">
    <property type="match status" value="1"/>
</dbReference>
<dbReference type="InterPro" id="IPR009061">
    <property type="entry name" value="DNA-bd_dom_put_sf"/>
</dbReference>
<dbReference type="PRINTS" id="PR00040">
    <property type="entry name" value="HTHMERR"/>
</dbReference>
<dbReference type="InterPro" id="IPR047057">
    <property type="entry name" value="MerR_fam"/>
</dbReference>
<proteinExistence type="predicted"/>
<protein>
    <submittedName>
        <fullName evidence="6">DNA-binding transcriptional regulator, MerR family</fullName>
    </submittedName>
</protein>
<evidence type="ECO:0000313" key="6">
    <source>
        <dbReference type="EMBL" id="SMG23578.1"/>
    </source>
</evidence>
<name>A0A1X7J8E5_9BACL</name>
<dbReference type="GO" id="GO:0003677">
    <property type="term" value="F:DNA binding"/>
    <property type="evidence" value="ECO:0007669"/>
    <property type="project" value="UniProtKB-KW"/>
</dbReference>
<reference evidence="6 7" key="1">
    <citation type="submission" date="2017-04" db="EMBL/GenBank/DDBJ databases">
        <authorList>
            <person name="Afonso C.L."/>
            <person name="Miller P.J."/>
            <person name="Scott M.A."/>
            <person name="Spackman E."/>
            <person name="Goraichik I."/>
            <person name="Dimitrov K.M."/>
            <person name="Suarez D.L."/>
            <person name="Swayne D.E."/>
        </authorList>
    </citation>
    <scope>NUCLEOTIDE SEQUENCE [LARGE SCALE GENOMIC DNA]</scope>
    <source>
        <strain evidence="6 7">11</strain>
    </source>
</reference>
<evidence type="ECO:0000313" key="7">
    <source>
        <dbReference type="Proteomes" id="UP000193834"/>
    </source>
</evidence>
<keyword evidence="4" id="KW-0804">Transcription</keyword>
<dbReference type="Proteomes" id="UP000193834">
    <property type="component" value="Unassembled WGS sequence"/>
</dbReference>
<keyword evidence="1" id="KW-0678">Repressor</keyword>
<dbReference type="RefSeq" id="WP_085493470.1">
    <property type="nucleotide sequence ID" value="NZ_FXAZ01000001.1"/>
</dbReference>
<keyword evidence="3 6" id="KW-0238">DNA-binding</keyword>
<dbReference type="Pfam" id="PF13411">
    <property type="entry name" value="MerR_1"/>
    <property type="match status" value="1"/>
</dbReference>
<evidence type="ECO:0000256" key="3">
    <source>
        <dbReference type="ARBA" id="ARBA00023125"/>
    </source>
</evidence>
<organism evidence="6 7">
    <name type="scientific">Paenibacillus aquistagni</name>
    <dbReference type="NCBI Taxonomy" id="1852522"/>
    <lineage>
        <taxon>Bacteria</taxon>
        <taxon>Bacillati</taxon>
        <taxon>Bacillota</taxon>
        <taxon>Bacilli</taxon>
        <taxon>Bacillales</taxon>
        <taxon>Paenibacillaceae</taxon>
        <taxon>Paenibacillus</taxon>
    </lineage>
</organism>
<dbReference type="PANTHER" id="PTHR30204">
    <property type="entry name" value="REDOX-CYCLING DRUG-SENSING TRANSCRIPTIONAL ACTIVATOR SOXR"/>
    <property type="match status" value="1"/>
</dbReference>
<keyword evidence="7" id="KW-1185">Reference proteome</keyword>
<dbReference type="PANTHER" id="PTHR30204:SF69">
    <property type="entry name" value="MERR-FAMILY TRANSCRIPTIONAL REGULATOR"/>
    <property type="match status" value="1"/>
</dbReference>